<dbReference type="PANTHER" id="PTHR30046">
    <property type="entry name" value="FLAGELLAR M-RING PROTEIN"/>
    <property type="match status" value="1"/>
</dbReference>
<dbReference type="InterPro" id="IPR000067">
    <property type="entry name" value="FlgMring_FliF"/>
</dbReference>
<comment type="similarity">
    <text evidence="3 9">Belongs to the FliF family.</text>
</comment>
<evidence type="ECO:0000256" key="5">
    <source>
        <dbReference type="ARBA" id="ARBA00022692"/>
    </source>
</evidence>
<feature type="domain" description="Flagellar M-ring N-terminal" evidence="12">
    <location>
        <begin position="38"/>
        <end position="208"/>
    </location>
</feature>
<keyword evidence="14" id="KW-0966">Cell projection</keyword>
<dbReference type="PRINTS" id="PR01009">
    <property type="entry name" value="FLGMRINGFLIF"/>
</dbReference>
<evidence type="ECO:0000256" key="11">
    <source>
        <dbReference type="SAM" id="Phobius"/>
    </source>
</evidence>
<evidence type="ECO:0000313" key="15">
    <source>
        <dbReference type="Proteomes" id="UP000236752"/>
    </source>
</evidence>
<dbReference type="InterPro" id="IPR006182">
    <property type="entry name" value="FliF_N_dom"/>
</dbReference>
<gene>
    <name evidence="14" type="ORF">SAMN04488045_2374</name>
</gene>
<dbReference type="InterPro" id="IPR045851">
    <property type="entry name" value="AMP-bd_C_sf"/>
</dbReference>
<evidence type="ECO:0000256" key="2">
    <source>
        <dbReference type="ARBA" id="ARBA00004651"/>
    </source>
</evidence>
<dbReference type="GO" id="GO:0003774">
    <property type="term" value="F:cytoskeletal motor activity"/>
    <property type="evidence" value="ECO:0007669"/>
    <property type="project" value="InterPro"/>
</dbReference>
<evidence type="ECO:0000256" key="9">
    <source>
        <dbReference type="PIRNR" id="PIRNR004862"/>
    </source>
</evidence>
<protein>
    <recommendedName>
        <fullName evidence="9">Flagellar M-ring protein</fullName>
    </recommendedName>
</protein>
<keyword evidence="5 11" id="KW-0812">Transmembrane</keyword>
<keyword evidence="14" id="KW-0282">Flagellum</keyword>
<dbReference type="PIRSF" id="PIRSF004862">
    <property type="entry name" value="FliF"/>
    <property type="match status" value="1"/>
</dbReference>
<evidence type="ECO:0000256" key="4">
    <source>
        <dbReference type="ARBA" id="ARBA00022475"/>
    </source>
</evidence>
<evidence type="ECO:0000256" key="8">
    <source>
        <dbReference type="ARBA" id="ARBA00023143"/>
    </source>
</evidence>
<name>A0A1H5Z2H8_9RHOB</name>
<keyword evidence="14" id="KW-0969">Cilium</keyword>
<dbReference type="EMBL" id="FNUZ01000003">
    <property type="protein sequence ID" value="SEG30260.1"/>
    <property type="molecule type" value="Genomic_DNA"/>
</dbReference>
<feature type="transmembrane region" description="Helical" evidence="11">
    <location>
        <begin position="421"/>
        <end position="443"/>
    </location>
</feature>
<feature type="compositionally biased region" description="Basic and acidic residues" evidence="10">
    <location>
        <begin position="312"/>
        <end position="329"/>
    </location>
</feature>
<dbReference type="Gene3D" id="3.30.300.30">
    <property type="match status" value="1"/>
</dbReference>
<dbReference type="Proteomes" id="UP000236752">
    <property type="component" value="Unassembled WGS sequence"/>
</dbReference>
<dbReference type="RefSeq" id="WP_103910688.1">
    <property type="nucleotide sequence ID" value="NZ_FNUZ01000003.1"/>
</dbReference>
<feature type="transmembrane region" description="Helical" evidence="11">
    <location>
        <begin position="17"/>
        <end position="37"/>
    </location>
</feature>
<dbReference type="GO" id="GO:0071973">
    <property type="term" value="P:bacterial-type flagellum-dependent cell motility"/>
    <property type="evidence" value="ECO:0007669"/>
    <property type="project" value="InterPro"/>
</dbReference>
<dbReference type="GO" id="GO:0009431">
    <property type="term" value="C:bacterial-type flagellum basal body, MS ring"/>
    <property type="evidence" value="ECO:0007669"/>
    <property type="project" value="InterPro"/>
</dbReference>
<comment type="subcellular location">
    <subcellularLocation>
        <location evidence="1 9">Bacterial flagellum basal body</location>
    </subcellularLocation>
    <subcellularLocation>
        <location evidence="2">Cell membrane</location>
        <topology evidence="2">Multi-pass membrane protein</topology>
    </subcellularLocation>
</comment>
<evidence type="ECO:0000256" key="10">
    <source>
        <dbReference type="SAM" id="MobiDB-lite"/>
    </source>
</evidence>
<dbReference type="Pfam" id="PF01514">
    <property type="entry name" value="YscJ_FliF"/>
    <property type="match status" value="1"/>
</dbReference>
<dbReference type="InterPro" id="IPR013556">
    <property type="entry name" value="Flag_M-ring_C"/>
</dbReference>
<feature type="compositionally biased region" description="Polar residues" evidence="10">
    <location>
        <begin position="161"/>
        <end position="171"/>
    </location>
</feature>
<keyword evidence="6 11" id="KW-1133">Transmembrane helix</keyword>
<dbReference type="GO" id="GO:0005886">
    <property type="term" value="C:plasma membrane"/>
    <property type="evidence" value="ECO:0007669"/>
    <property type="project" value="UniProtKB-SubCell"/>
</dbReference>
<dbReference type="OrthoDB" id="9807026at2"/>
<reference evidence="14 15" key="1">
    <citation type="submission" date="2016-10" db="EMBL/GenBank/DDBJ databases">
        <authorList>
            <person name="de Groot N.N."/>
        </authorList>
    </citation>
    <scope>NUCLEOTIDE SEQUENCE [LARGE SCALE GENOMIC DNA]</scope>
    <source>
        <strain evidence="14 15">DSM 26915</strain>
    </source>
</reference>
<dbReference type="AlphaFoldDB" id="A0A1H5Z2H8"/>
<comment type="function">
    <text evidence="9">The M ring may be actively involved in energy transduction.</text>
</comment>
<keyword evidence="7 11" id="KW-0472">Membrane</keyword>
<dbReference type="InterPro" id="IPR043427">
    <property type="entry name" value="YscJ/FliF"/>
</dbReference>
<evidence type="ECO:0000256" key="7">
    <source>
        <dbReference type="ARBA" id="ARBA00023136"/>
    </source>
</evidence>
<evidence type="ECO:0000259" key="13">
    <source>
        <dbReference type="Pfam" id="PF08345"/>
    </source>
</evidence>
<sequence length="527" mass="55991">MQQLLAIWKSLSAGRRLVVVGATVAMFVAVLGMTRVATAPSLSLLYSGLDERSAGDVISALESRNIIYEVEGTSIYVPMTERDSLRLSLASEGLPSVGDSGYELLDSLTGFGTTSQMFDAAYWRAKEGELARTLVAGAHISKARVHIAVGSSKPFQRESKPSASVSVTGTNGPISGKEARAIRHLVASAVQGLLPDDVSVVDAEGGLIGDGTSSAANVHETMVKSLRERVLRLVEARVGAGNAVVEVSVNAVQESESVFERRFDPDSRFVISSETEERTGQSQDEGGAGVTVASNLPDGAGGSGAGSSNQESETRERVNYEVSETTREVTRTPDAVRRVTVAVLVNGTFEQNADGQQAFVPMPAEDQAALRELVSSAVGFDEARGDVITVHSMPFKQTEGLGSVAAVPGFFERFSPEIMKIARIGVLGLIIVAVGAFVLRPILTNTAPALPDRIALEPAESPLRPMQPALDGEIDSVRAFNGTDGAIATVAPPVDPAQRLRGLVDERREEAVEILRSWLDEPEEQRR</sequence>
<keyword evidence="8 9" id="KW-0975">Bacterial flagellum</keyword>
<evidence type="ECO:0000256" key="1">
    <source>
        <dbReference type="ARBA" id="ARBA00004117"/>
    </source>
</evidence>
<keyword evidence="15" id="KW-1185">Reference proteome</keyword>
<organism evidence="14 15">
    <name type="scientific">Thalassococcus halodurans</name>
    <dbReference type="NCBI Taxonomy" id="373675"/>
    <lineage>
        <taxon>Bacteria</taxon>
        <taxon>Pseudomonadati</taxon>
        <taxon>Pseudomonadota</taxon>
        <taxon>Alphaproteobacteria</taxon>
        <taxon>Rhodobacterales</taxon>
        <taxon>Roseobacteraceae</taxon>
        <taxon>Thalassococcus</taxon>
    </lineage>
</organism>
<evidence type="ECO:0000256" key="6">
    <source>
        <dbReference type="ARBA" id="ARBA00022989"/>
    </source>
</evidence>
<proteinExistence type="inferred from homology"/>
<keyword evidence="4" id="KW-1003">Cell membrane</keyword>
<dbReference type="Pfam" id="PF08345">
    <property type="entry name" value="YscJ_FliF_C"/>
    <property type="match status" value="1"/>
</dbReference>
<evidence type="ECO:0000259" key="12">
    <source>
        <dbReference type="Pfam" id="PF01514"/>
    </source>
</evidence>
<evidence type="ECO:0000313" key="14">
    <source>
        <dbReference type="EMBL" id="SEG30260.1"/>
    </source>
</evidence>
<feature type="region of interest" description="Disordered" evidence="10">
    <location>
        <begin position="152"/>
        <end position="171"/>
    </location>
</feature>
<feature type="domain" description="Flagellar M-ring C-terminal" evidence="13">
    <location>
        <begin position="236"/>
        <end position="395"/>
    </location>
</feature>
<dbReference type="NCBIfam" id="TIGR00206">
    <property type="entry name" value="fliF"/>
    <property type="match status" value="1"/>
</dbReference>
<feature type="region of interest" description="Disordered" evidence="10">
    <location>
        <begin position="273"/>
        <end position="329"/>
    </location>
</feature>
<dbReference type="PANTHER" id="PTHR30046:SF0">
    <property type="entry name" value="FLAGELLAR M-RING PROTEIN"/>
    <property type="match status" value="1"/>
</dbReference>
<evidence type="ECO:0000256" key="3">
    <source>
        <dbReference type="ARBA" id="ARBA00007971"/>
    </source>
</evidence>
<accession>A0A1H5Z2H8</accession>